<dbReference type="Proteomes" id="UP000177165">
    <property type="component" value="Unassembled WGS sequence"/>
</dbReference>
<proteinExistence type="predicted"/>
<comment type="caution">
    <text evidence="3">The sequence shown here is derived from an EMBL/GenBank/DDBJ whole genome shotgun (WGS) entry which is preliminary data.</text>
</comment>
<name>A0A1G2ARP6_9BACT</name>
<sequence>MDSVPRNIAFDKKAKEKNMKKDDALAVSMLSFLVAVLPIVYVLFFQTGCAGYRWAPTSMGRILPYVEKIDVLVVNLRSYSTCFTQVSDDGYPALGGRPICILPGREGNFELIPHLTRVKVYGLKGVNDVELLYGLYFRAHSSLECISVDKLYWNKESKHCNILVLHGYPVTTYTGSIATETARMQWPDKSIHGLIREEVSTRAREYVRDIFFKPQDHVPAPPTTEPGYDPEKRTLSR</sequence>
<evidence type="ECO:0000256" key="1">
    <source>
        <dbReference type="SAM" id="MobiDB-lite"/>
    </source>
</evidence>
<evidence type="ECO:0000313" key="3">
    <source>
        <dbReference type="EMBL" id="OGY79581.1"/>
    </source>
</evidence>
<organism evidence="3 4">
    <name type="scientific">Candidatus Kerfeldbacteria bacterium RIFCSPHIGHO2_02_FULL_42_14</name>
    <dbReference type="NCBI Taxonomy" id="1798540"/>
    <lineage>
        <taxon>Bacteria</taxon>
        <taxon>Candidatus Kerfeldiibacteriota</taxon>
    </lineage>
</organism>
<protein>
    <submittedName>
        <fullName evidence="3">Uncharacterized protein</fullName>
    </submittedName>
</protein>
<evidence type="ECO:0000256" key="2">
    <source>
        <dbReference type="SAM" id="Phobius"/>
    </source>
</evidence>
<dbReference type="AlphaFoldDB" id="A0A1G2ARP6"/>
<gene>
    <name evidence="3" type="ORF">A3B74_02275</name>
</gene>
<evidence type="ECO:0000313" key="4">
    <source>
        <dbReference type="Proteomes" id="UP000177165"/>
    </source>
</evidence>
<keyword evidence="2" id="KW-0812">Transmembrane</keyword>
<reference evidence="3 4" key="1">
    <citation type="journal article" date="2016" name="Nat. Commun.">
        <title>Thousands of microbial genomes shed light on interconnected biogeochemical processes in an aquifer system.</title>
        <authorList>
            <person name="Anantharaman K."/>
            <person name="Brown C.T."/>
            <person name="Hug L.A."/>
            <person name="Sharon I."/>
            <person name="Castelle C.J."/>
            <person name="Probst A.J."/>
            <person name="Thomas B.C."/>
            <person name="Singh A."/>
            <person name="Wilkins M.J."/>
            <person name="Karaoz U."/>
            <person name="Brodie E.L."/>
            <person name="Williams K.H."/>
            <person name="Hubbard S.S."/>
            <person name="Banfield J.F."/>
        </authorList>
    </citation>
    <scope>NUCLEOTIDE SEQUENCE [LARGE SCALE GENOMIC DNA]</scope>
</reference>
<feature type="region of interest" description="Disordered" evidence="1">
    <location>
        <begin position="215"/>
        <end position="237"/>
    </location>
</feature>
<accession>A0A1G2ARP6</accession>
<feature type="transmembrane region" description="Helical" evidence="2">
    <location>
        <begin position="24"/>
        <end position="44"/>
    </location>
</feature>
<keyword evidence="2" id="KW-1133">Transmembrane helix</keyword>
<dbReference type="EMBL" id="MHKB01000008">
    <property type="protein sequence ID" value="OGY79581.1"/>
    <property type="molecule type" value="Genomic_DNA"/>
</dbReference>
<keyword evidence="2" id="KW-0472">Membrane</keyword>